<feature type="non-terminal residue" evidence="2">
    <location>
        <position position="1"/>
    </location>
</feature>
<dbReference type="EMBL" id="UINC01186331">
    <property type="protein sequence ID" value="SVD98503.1"/>
    <property type="molecule type" value="Genomic_DNA"/>
</dbReference>
<name>A0A382ZSW2_9ZZZZ</name>
<keyword evidence="1" id="KW-1133">Transmembrane helix</keyword>
<evidence type="ECO:0000313" key="2">
    <source>
        <dbReference type="EMBL" id="SVD98503.1"/>
    </source>
</evidence>
<accession>A0A382ZSW2</accession>
<feature type="transmembrane region" description="Helical" evidence="1">
    <location>
        <begin position="13"/>
        <end position="31"/>
    </location>
</feature>
<dbReference type="AlphaFoldDB" id="A0A382ZSW2"/>
<gene>
    <name evidence="2" type="ORF">METZ01_LOCUS451357</name>
</gene>
<organism evidence="2">
    <name type="scientific">marine metagenome</name>
    <dbReference type="NCBI Taxonomy" id="408172"/>
    <lineage>
        <taxon>unclassified sequences</taxon>
        <taxon>metagenomes</taxon>
        <taxon>ecological metagenomes</taxon>
    </lineage>
</organism>
<keyword evidence="1" id="KW-0472">Membrane</keyword>
<protein>
    <submittedName>
        <fullName evidence="2">Uncharacterized protein</fullName>
    </submittedName>
</protein>
<proteinExistence type="predicted"/>
<reference evidence="2" key="1">
    <citation type="submission" date="2018-05" db="EMBL/GenBank/DDBJ databases">
        <authorList>
            <person name="Lanie J.A."/>
            <person name="Ng W.-L."/>
            <person name="Kazmierczak K.M."/>
            <person name="Andrzejewski T.M."/>
            <person name="Davidsen T.M."/>
            <person name="Wayne K.J."/>
            <person name="Tettelin H."/>
            <person name="Glass J.I."/>
            <person name="Rusch D."/>
            <person name="Podicherti R."/>
            <person name="Tsui H.-C.T."/>
            <person name="Winkler M.E."/>
        </authorList>
    </citation>
    <scope>NUCLEOTIDE SEQUENCE</scope>
</reference>
<sequence>VANGGKDMGLLRGIFWITAAAATGGLALALLPNDWDGIDGYDGGSDDD</sequence>
<keyword evidence="1" id="KW-0812">Transmembrane</keyword>
<evidence type="ECO:0000256" key="1">
    <source>
        <dbReference type="SAM" id="Phobius"/>
    </source>
</evidence>